<dbReference type="GO" id="GO:0005737">
    <property type="term" value="C:cytoplasm"/>
    <property type="evidence" value="ECO:0007669"/>
    <property type="project" value="UniProtKB-SubCell"/>
</dbReference>
<keyword evidence="2" id="KW-0963">Cytoplasm</keyword>
<comment type="subcellular location">
    <subcellularLocation>
        <location evidence="1">Cytoplasm</location>
    </subcellularLocation>
</comment>
<feature type="compositionally biased region" description="Polar residues" evidence="3">
    <location>
        <begin position="25"/>
        <end position="38"/>
    </location>
</feature>
<evidence type="ECO:0000313" key="6">
    <source>
        <dbReference type="Proteomes" id="UP000663854"/>
    </source>
</evidence>
<evidence type="ECO:0000313" key="7">
    <source>
        <dbReference type="Proteomes" id="UP000663870"/>
    </source>
</evidence>
<keyword evidence="7" id="KW-1185">Reference proteome</keyword>
<evidence type="ECO:0008006" key="8">
    <source>
        <dbReference type="Google" id="ProtNLM"/>
    </source>
</evidence>
<feature type="region of interest" description="Disordered" evidence="3">
    <location>
        <begin position="1"/>
        <end position="77"/>
    </location>
</feature>
<evidence type="ECO:0000313" key="5">
    <source>
        <dbReference type="EMBL" id="CAF1555568.1"/>
    </source>
</evidence>
<dbReference type="Proteomes" id="UP000663870">
    <property type="component" value="Unassembled WGS sequence"/>
</dbReference>
<dbReference type="EMBL" id="CAJNOH010000384">
    <property type="protein sequence ID" value="CAF1023233.1"/>
    <property type="molecule type" value="Genomic_DNA"/>
</dbReference>
<dbReference type="InterPro" id="IPR048256">
    <property type="entry name" value="Tektin-like"/>
</dbReference>
<evidence type="ECO:0000256" key="2">
    <source>
        <dbReference type="ARBA" id="ARBA00022490"/>
    </source>
</evidence>
<organism evidence="4 6">
    <name type="scientific">Rotaria sordida</name>
    <dbReference type="NCBI Taxonomy" id="392033"/>
    <lineage>
        <taxon>Eukaryota</taxon>
        <taxon>Metazoa</taxon>
        <taxon>Spiralia</taxon>
        <taxon>Gnathifera</taxon>
        <taxon>Rotifera</taxon>
        <taxon>Eurotatoria</taxon>
        <taxon>Bdelloidea</taxon>
        <taxon>Philodinida</taxon>
        <taxon>Philodinidae</taxon>
        <taxon>Rotaria</taxon>
    </lineage>
</organism>
<sequence>MANLRRPSTSCQMYRPSLTDDDDNQVNNNGKNSLSRSYTFDGIQSLKQQPRVTKPSQVSPPVADQQQQQRLGRSLLSNDNWRQETMTDVRLNSKVIDQSDQNILFGKGIDPLPHVREMLNELSNAEAFLYARQCRVVVAKLRLCWTDVNEEIKSLLKHKEYTEAAIEHIRKDLIINKESFNIRKKPKREAEPDGVDDILAAEKYHLTNIKKILELTCKNVVDHMQKLDEVRQRVTKIGKERSLVTELICQCLTSASRTFELARIEKLDNVQHRRPPITAPPRPSSAFGFRSFRSTNNNLRTGSSNSNSYNTSNKAESTLLDENGLPLIGHLLAFTPDVIQVFQDAAKLIEESREIKKQTINQIKDAFNDAKAYSLTVNQSIAQKLADIITLAQHLTISLGENMLAQNRAYRWYDLTMSAQRSNAGPLGSSYLKTSERLDRPIIRTFQRHPGNQVPEAQMNAKATRNLQQSANETDKQMKTLKIVGQRLQTNLIDKEIALNIDSYLLRRRRERSDHKWGVTKYVHV</sequence>
<dbReference type="InterPro" id="IPR038949">
    <property type="entry name" value="TEKTL1"/>
</dbReference>
<dbReference type="GO" id="GO:0005929">
    <property type="term" value="C:cilium"/>
    <property type="evidence" value="ECO:0007669"/>
    <property type="project" value="UniProtKB-ARBA"/>
</dbReference>
<dbReference type="PANTHER" id="PTHR35081:SF1">
    <property type="entry name" value="COILED-COIL DOMAIN-CONTAINING PROTEIN 105"/>
    <property type="match status" value="1"/>
</dbReference>
<accession>A0A814IFA6</accession>
<feature type="compositionally biased region" description="Polar residues" evidence="3">
    <location>
        <begin position="45"/>
        <end position="59"/>
    </location>
</feature>
<evidence type="ECO:0000256" key="3">
    <source>
        <dbReference type="SAM" id="MobiDB-lite"/>
    </source>
</evidence>
<dbReference type="Proteomes" id="UP000663854">
    <property type="component" value="Unassembled WGS sequence"/>
</dbReference>
<protein>
    <recommendedName>
        <fullName evidence="8">Tektin</fullName>
    </recommendedName>
</protein>
<gene>
    <name evidence="5" type="ORF">JXQ802_LOCUS43957</name>
    <name evidence="4" type="ORF">PYM288_LOCUS15736</name>
</gene>
<name>A0A814IFA6_9BILA</name>
<evidence type="ECO:0000256" key="1">
    <source>
        <dbReference type="ARBA" id="ARBA00004496"/>
    </source>
</evidence>
<dbReference type="Pfam" id="PF03148">
    <property type="entry name" value="Tektin"/>
    <property type="match status" value="2"/>
</dbReference>
<comment type="caution">
    <text evidence="4">The sequence shown here is derived from an EMBL/GenBank/DDBJ whole genome shotgun (WGS) entry which is preliminary data.</text>
</comment>
<dbReference type="PANTHER" id="PTHR35081">
    <property type="entry name" value="COILED-COIL DOMAIN-CONTAINING PROTEIN 105"/>
    <property type="match status" value="1"/>
</dbReference>
<proteinExistence type="predicted"/>
<reference evidence="4" key="1">
    <citation type="submission" date="2021-02" db="EMBL/GenBank/DDBJ databases">
        <authorList>
            <person name="Nowell W R."/>
        </authorList>
    </citation>
    <scope>NUCLEOTIDE SEQUENCE</scope>
</reference>
<evidence type="ECO:0000313" key="4">
    <source>
        <dbReference type="EMBL" id="CAF1023233.1"/>
    </source>
</evidence>
<dbReference type="EMBL" id="CAJNOL010003280">
    <property type="protein sequence ID" value="CAF1555568.1"/>
    <property type="molecule type" value="Genomic_DNA"/>
</dbReference>
<feature type="compositionally biased region" description="Polar residues" evidence="3">
    <location>
        <begin position="1"/>
        <end position="12"/>
    </location>
</feature>
<dbReference type="AlphaFoldDB" id="A0A814IFA6"/>